<keyword evidence="1" id="KW-0808">Transferase</keyword>
<keyword evidence="4" id="KW-1185">Reference proteome</keyword>
<evidence type="ECO:0000313" key="3">
    <source>
        <dbReference type="EMBL" id="WOL07063.1"/>
    </source>
</evidence>
<gene>
    <name evidence="3" type="ORF">Cni_G15799</name>
</gene>
<organism evidence="3 4">
    <name type="scientific">Canna indica</name>
    <name type="common">Indian-shot</name>
    <dbReference type="NCBI Taxonomy" id="4628"/>
    <lineage>
        <taxon>Eukaryota</taxon>
        <taxon>Viridiplantae</taxon>
        <taxon>Streptophyta</taxon>
        <taxon>Embryophyta</taxon>
        <taxon>Tracheophyta</taxon>
        <taxon>Spermatophyta</taxon>
        <taxon>Magnoliopsida</taxon>
        <taxon>Liliopsida</taxon>
        <taxon>Zingiberales</taxon>
        <taxon>Cannaceae</taxon>
        <taxon>Canna</taxon>
    </lineage>
</organism>
<evidence type="ECO:0000256" key="2">
    <source>
        <dbReference type="ARBA" id="ARBA00023315"/>
    </source>
</evidence>
<sequence length="148" mass="16527">MRTRQALVCGYVWAGLVQAREDTSKKKAHFGFVTDCRPRTHPPLPPSYFGNCLRICRVEADRSELVGDDGAALAADEIWRVIKRLEEGAFGGAEHWIRDVHEYAAKKALTVAGSPKLRVYDVDFGWGWPRKVEVISIERTGALSLAES</sequence>
<keyword evidence="2" id="KW-0012">Acyltransferase</keyword>
<name>A0AAQ3QFA4_9LILI</name>
<reference evidence="3 4" key="1">
    <citation type="submission" date="2023-10" db="EMBL/GenBank/DDBJ databases">
        <title>Chromosome-scale genome assembly provides insights into flower coloration mechanisms of Canna indica.</title>
        <authorList>
            <person name="Li C."/>
        </authorList>
    </citation>
    <scope>NUCLEOTIDE SEQUENCE [LARGE SCALE GENOMIC DNA]</scope>
    <source>
        <tissue evidence="3">Flower</tissue>
    </source>
</reference>
<dbReference type="InterPro" id="IPR023213">
    <property type="entry name" value="CAT-like_dom_sf"/>
</dbReference>
<accession>A0AAQ3QFA4</accession>
<dbReference type="Pfam" id="PF02458">
    <property type="entry name" value="Transferase"/>
    <property type="match status" value="1"/>
</dbReference>
<dbReference type="Proteomes" id="UP001327560">
    <property type="component" value="Chromosome 5"/>
</dbReference>
<dbReference type="PANTHER" id="PTHR31625">
    <property type="match status" value="1"/>
</dbReference>
<protein>
    <submittedName>
        <fullName evidence="3">Phenolic glucoside malonyltransferase 2-like</fullName>
    </submittedName>
</protein>
<evidence type="ECO:0000313" key="4">
    <source>
        <dbReference type="Proteomes" id="UP001327560"/>
    </source>
</evidence>
<dbReference type="InterPro" id="IPR051504">
    <property type="entry name" value="Plant_metabolite_acyltrans"/>
</dbReference>
<dbReference type="EMBL" id="CP136894">
    <property type="protein sequence ID" value="WOL07063.1"/>
    <property type="molecule type" value="Genomic_DNA"/>
</dbReference>
<proteinExistence type="predicted"/>
<evidence type="ECO:0000256" key="1">
    <source>
        <dbReference type="ARBA" id="ARBA00022679"/>
    </source>
</evidence>
<dbReference type="Gene3D" id="3.30.559.10">
    <property type="entry name" value="Chloramphenicol acetyltransferase-like domain"/>
    <property type="match status" value="1"/>
</dbReference>
<dbReference type="AlphaFoldDB" id="A0AAQ3QFA4"/>
<dbReference type="GO" id="GO:0016747">
    <property type="term" value="F:acyltransferase activity, transferring groups other than amino-acyl groups"/>
    <property type="evidence" value="ECO:0007669"/>
    <property type="project" value="UniProtKB-ARBA"/>
</dbReference>